<dbReference type="AlphaFoldDB" id="A0A1G9LLF6"/>
<gene>
    <name evidence="3" type="ORF">SAMN05421823_10775</name>
</gene>
<protein>
    <submittedName>
        <fullName evidence="3">D-alanyl-D-alanine carboxypeptidase / D-alanyl-D-alanine-endopeptidase (Penicillin-binding protein 4)</fullName>
    </submittedName>
</protein>
<dbReference type="GO" id="GO:0000270">
    <property type="term" value="P:peptidoglycan metabolic process"/>
    <property type="evidence" value="ECO:0007669"/>
    <property type="project" value="TreeGrafter"/>
</dbReference>
<dbReference type="Gene3D" id="3.50.80.20">
    <property type="entry name" value="D-Ala-D-Ala carboxypeptidase C, peptidase S13"/>
    <property type="match status" value="1"/>
</dbReference>
<keyword evidence="2" id="KW-0378">Hydrolase</keyword>
<reference evidence="3 4" key="1">
    <citation type="submission" date="2016-10" db="EMBL/GenBank/DDBJ databases">
        <authorList>
            <person name="de Groot N.N."/>
        </authorList>
    </citation>
    <scope>NUCLEOTIDE SEQUENCE [LARGE SCALE GENOMIC DNA]</scope>
    <source>
        <strain evidence="3 4">DSM 25186</strain>
    </source>
</reference>
<dbReference type="InterPro" id="IPR012338">
    <property type="entry name" value="Beta-lactam/transpept-like"/>
</dbReference>
<dbReference type="InterPro" id="IPR000667">
    <property type="entry name" value="Peptidase_S13"/>
</dbReference>
<dbReference type="PANTHER" id="PTHR30023:SF0">
    <property type="entry name" value="PENICILLIN-SENSITIVE CARBOXYPEPTIDASE A"/>
    <property type="match status" value="1"/>
</dbReference>
<evidence type="ECO:0000256" key="1">
    <source>
        <dbReference type="ARBA" id="ARBA00006096"/>
    </source>
</evidence>
<keyword evidence="3" id="KW-0121">Carboxypeptidase</keyword>
<dbReference type="NCBIfam" id="TIGR00666">
    <property type="entry name" value="PBP4"/>
    <property type="match status" value="1"/>
</dbReference>
<dbReference type="GO" id="GO:0004185">
    <property type="term" value="F:serine-type carboxypeptidase activity"/>
    <property type="evidence" value="ECO:0007669"/>
    <property type="project" value="InterPro"/>
</dbReference>
<evidence type="ECO:0000313" key="4">
    <source>
        <dbReference type="Proteomes" id="UP000198510"/>
    </source>
</evidence>
<evidence type="ECO:0000313" key="3">
    <source>
        <dbReference type="EMBL" id="SDL62335.1"/>
    </source>
</evidence>
<dbReference type="PANTHER" id="PTHR30023">
    <property type="entry name" value="D-ALANYL-D-ALANINE CARBOXYPEPTIDASE"/>
    <property type="match status" value="1"/>
</dbReference>
<dbReference type="OrthoDB" id="9802627at2"/>
<dbReference type="GO" id="GO:0006508">
    <property type="term" value="P:proteolysis"/>
    <property type="evidence" value="ECO:0007669"/>
    <property type="project" value="InterPro"/>
</dbReference>
<organism evidence="3 4">
    <name type="scientific">Catalinimonas alkaloidigena</name>
    <dbReference type="NCBI Taxonomy" id="1075417"/>
    <lineage>
        <taxon>Bacteria</taxon>
        <taxon>Pseudomonadati</taxon>
        <taxon>Bacteroidota</taxon>
        <taxon>Cytophagia</taxon>
        <taxon>Cytophagales</taxon>
        <taxon>Catalimonadaceae</taxon>
        <taxon>Catalinimonas</taxon>
    </lineage>
</organism>
<dbReference type="Pfam" id="PF02113">
    <property type="entry name" value="Peptidase_S13"/>
    <property type="match status" value="1"/>
</dbReference>
<comment type="similarity">
    <text evidence="1">Belongs to the peptidase S13 family.</text>
</comment>
<keyword evidence="4" id="KW-1185">Reference proteome</keyword>
<dbReference type="Proteomes" id="UP000198510">
    <property type="component" value="Unassembled WGS sequence"/>
</dbReference>
<dbReference type="EMBL" id="FNFO01000007">
    <property type="protein sequence ID" value="SDL62335.1"/>
    <property type="molecule type" value="Genomic_DNA"/>
</dbReference>
<dbReference type="SUPFAM" id="SSF56601">
    <property type="entry name" value="beta-lactamase/transpeptidase-like"/>
    <property type="match status" value="1"/>
</dbReference>
<dbReference type="Gene3D" id="3.40.710.10">
    <property type="entry name" value="DD-peptidase/beta-lactamase superfamily"/>
    <property type="match status" value="2"/>
</dbReference>
<sequence>MHLYSFFTKCFSLPHHGSSRVGFLLASLLFLSLRVQAQSVPALDALRKELDQLEAHPALRHAGWGFVVKRVSDGQTIVSRHAERALPPASTLKLVTTGAALSLLGPNYRYRTFVEWDGNLDQSGTLYGNLYIRGTGDPTLGSDRFEGYPDAEALLRQWAQAVADHGIKRIEGQVIADDRAFDSDMPDGWIWQDVGNYYGAPAFGLNFRENLYHLYFKPGQPGEPASVIRTVPVVPGLQFDNRMLTGAVGSGDQGYIYGVPFTSYRTLRGTIPAGPAEFSIKGSLPDPPLQAAFELTQALEEQGIKVTQAPGSARTQPLPEPKGRQVITTTLSPPLGEIVDQINLRSLNLYAEAVLKTLGYARKGLGSTDTGLKEAEAFWNRKQLDVAHGFQIYDGSGLSPGNGITPEHMAQLCCAMRLDPSFPSFYESLPVAGRSGTLSSLGRGSSIQGNVHAKSGSINRVLCYVGYVTTRSGDLLAFAMMASHFDGSFGEMRDRWEQLMIRMAALP</sequence>
<accession>A0A1G9LLF6</accession>
<dbReference type="STRING" id="1075417.SAMN05421823_10775"/>
<name>A0A1G9LLF6_9BACT</name>
<dbReference type="PRINTS" id="PR00922">
    <property type="entry name" value="DADACBPTASE3"/>
</dbReference>
<evidence type="ECO:0000256" key="2">
    <source>
        <dbReference type="ARBA" id="ARBA00022801"/>
    </source>
</evidence>
<keyword evidence="3" id="KW-0645">Protease</keyword>
<proteinExistence type="inferred from homology"/>